<feature type="transmembrane region" description="Helical" evidence="1">
    <location>
        <begin position="348"/>
        <end position="372"/>
    </location>
</feature>
<keyword evidence="1" id="KW-1133">Transmembrane helix</keyword>
<evidence type="ECO:0000313" key="2">
    <source>
        <dbReference type="EMBL" id="MDN4174936.1"/>
    </source>
</evidence>
<sequence>MSPTALVPCPTCGSAVPRDRLRPAAEPTAAPAPTPAPAPAVPVVHAPLPTYPVASPPAPTAARRRGRGLPTMSVPALLLGLGALCLLVAAVAFLAVAWSTLGVGGRTAVLLGLTGAAAALGVVLARRGLRVAGESLSVVALGLLVLDVVGAASAGWLGDASGTALVCLTAGVLALAALAWLPTGLGAPQVLAPVALLVAAVAAAGLTGHPHAVATAATVLLVAMAGLGVLAGARLLPWTAGVGAAVAWGSLALGGLVEAATYPSLGGLWADGHALPLLTAAGLLAAAATAWRPALAGTTSVLTLLAVLPALDEGATPAGLAVLAALLGWSALGLVTRSGTTAAVRLPLAGAGATAVALLVLQVAEAVARVLLVAPPATVDAAVRLPATGTALHPALAATWALALAAAYVVGVGRALPTAAWVAAAALGAVVALALLPVPLAVVVAALAVAGLVAVRSRLLAGLLLPATVVAALPSEVLTAGALAALVAGCALVLHRAVAAAVLPAALAGLVWTVLAVADVEVAWRAVPVLLAVAALALLRPRPELEAVAVASGAVAAAVAITGPTSLAVHLTAAGALLTAHALLVAGRRPVAWLGGLLLAAATWVRLAEIGVTAPEAYTLPSAAALLLVGLARLRRDPAAPTGPALTPGLVLATVPTLLWVLALEPVSLRAALLGLGCLALVLGGTSVRWSAPVAVGWVVGAVLVVRELAPYAAATPQWILIGAAGTALTVVGTTWERRLGDLRRAQAYVGRLR</sequence>
<keyword evidence="3" id="KW-1185">Reference proteome</keyword>
<name>A0ABT8FJR6_9ACTN</name>
<dbReference type="RefSeq" id="WP_300954036.1">
    <property type="nucleotide sequence ID" value="NZ_JAUHJQ010000009.1"/>
</dbReference>
<reference evidence="2" key="1">
    <citation type="submission" date="2023-06" db="EMBL/GenBank/DDBJ databases">
        <title>Draft genome sequence of Nocardioides sp. SOB77.</title>
        <authorList>
            <person name="Zhang G."/>
        </authorList>
    </citation>
    <scope>NUCLEOTIDE SEQUENCE</scope>
    <source>
        <strain evidence="2">SOB77</strain>
    </source>
</reference>
<protein>
    <recommendedName>
        <fullName evidence="4">DUF2157 domain-containing protein</fullName>
    </recommendedName>
</protein>
<feature type="transmembrane region" description="Helical" evidence="1">
    <location>
        <begin position="240"/>
        <end position="262"/>
    </location>
</feature>
<dbReference type="EMBL" id="JAUHJQ010000009">
    <property type="protein sequence ID" value="MDN4174936.1"/>
    <property type="molecule type" value="Genomic_DNA"/>
</dbReference>
<feature type="transmembrane region" description="Helical" evidence="1">
    <location>
        <begin position="669"/>
        <end position="688"/>
    </location>
</feature>
<feature type="transmembrane region" description="Helical" evidence="1">
    <location>
        <begin position="719"/>
        <end position="736"/>
    </location>
</feature>
<feature type="transmembrane region" description="Helical" evidence="1">
    <location>
        <begin position="392"/>
        <end position="413"/>
    </location>
</feature>
<keyword evidence="1" id="KW-0812">Transmembrane</keyword>
<feature type="transmembrane region" description="Helical" evidence="1">
    <location>
        <begin position="522"/>
        <end position="538"/>
    </location>
</feature>
<feature type="transmembrane region" description="Helical" evidence="1">
    <location>
        <begin position="617"/>
        <end position="634"/>
    </location>
</feature>
<dbReference type="InterPro" id="IPR058062">
    <property type="entry name" value="SCO7613_C"/>
</dbReference>
<dbReference type="Proteomes" id="UP001168620">
    <property type="component" value="Unassembled WGS sequence"/>
</dbReference>
<organism evidence="2 3">
    <name type="scientific">Nocardioides oceani</name>
    <dbReference type="NCBI Taxonomy" id="3058369"/>
    <lineage>
        <taxon>Bacteria</taxon>
        <taxon>Bacillati</taxon>
        <taxon>Actinomycetota</taxon>
        <taxon>Actinomycetes</taxon>
        <taxon>Propionibacteriales</taxon>
        <taxon>Nocardioidaceae</taxon>
        <taxon>Nocardioides</taxon>
    </lineage>
</organism>
<comment type="caution">
    <text evidence="2">The sequence shown here is derived from an EMBL/GenBank/DDBJ whole genome shotgun (WGS) entry which is preliminary data.</text>
</comment>
<feature type="transmembrane region" description="Helical" evidence="1">
    <location>
        <begin position="459"/>
        <end position="485"/>
    </location>
</feature>
<feature type="transmembrane region" description="Helical" evidence="1">
    <location>
        <begin position="646"/>
        <end position="663"/>
    </location>
</feature>
<proteinExistence type="predicted"/>
<evidence type="ECO:0000313" key="3">
    <source>
        <dbReference type="Proteomes" id="UP001168620"/>
    </source>
</evidence>
<feature type="transmembrane region" description="Helical" evidence="1">
    <location>
        <begin position="163"/>
        <end position="183"/>
    </location>
</feature>
<feature type="transmembrane region" description="Helical" evidence="1">
    <location>
        <begin position="591"/>
        <end position="611"/>
    </location>
</feature>
<feature type="transmembrane region" description="Helical" evidence="1">
    <location>
        <begin position="497"/>
        <end position="516"/>
    </location>
</feature>
<feature type="transmembrane region" description="Helical" evidence="1">
    <location>
        <begin position="213"/>
        <end position="233"/>
    </location>
</feature>
<feature type="transmembrane region" description="Helical" evidence="1">
    <location>
        <begin position="420"/>
        <end position="453"/>
    </location>
</feature>
<feature type="transmembrane region" description="Helical" evidence="1">
    <location>
        <begin position="136"/>
        <end position="157"/>
    </location>
</feature>
<gene>
    <name evidence="2" type="ORF">QWY28_18380</name>
</gene>
<keyword evidence="1" id="KW-0472">Membrane</keyword>
<feature type="transmembrane region" description="Helical" evidence="1">
    <location>
        <begin position="74"/>
        <end position="98"/>
    </location>
</feature>
<accession>A0ABT8FJR6</accession>
<evidence type="ECO:0000256" key="1">
    <source>
        <dbReference type="SAM" id="Phobius"/>
    </source>
</evidence>
<feature type="transmembrane region" description="Helical" evidence="1">
    <location>
        <begin position="190"/>
        <end position="207"/>
    </location>
</feature>
<feature type="transmembrane region" description="Helical" evidence="1">
    <location>
        <begin position="104"/>
        <end position="124"/>
    </location>
</feature>
<dbReference type="NCBIfam" id="NF047321">
    <property type="entry name" value="SCO7613_CTERM"/>
    <property type="match status" value="1"/>
</dbReference>
<feature type="transmembrane region" description="Helical" evidence="1">
    <location>
        <begin position="317"/>
        <end position="336"/>
    </location>
</feature>
<evidence type="ECO:0008006" key="4">
    <source>
        <dbReference type="Google" id="ProtNLM"/>
    </source>
</evidence>